<feature type="signal peptide" evidence="6">
    <location>
        <begin position="1"/>
        <end position="27"/>
    </location>
</feature>
<evidence type="ECO:0000256" key="1">
    <source>
        <dbReference type="ARBA" id="ARBA00022448"/>
    </source>
</evidence>
<protein>
    <submittedName>
        <fullName evidence="7">Group 1 truncated hemoglobin</fullName>
    </submittedName>
</protein>
<dbReference type="InterPro" id="IPR012292">
    <property type="entry name" value="Globin/Proto"/>
</dbReference>
<dbReference type="GO" id="GO:0020037">
    <property type="term" value="F:heme binding"/>
    <property type="evidence" value="ECO:0007669"/>
    <property type="project" value="InterPro"/>
</dbReference>
<keyword evidence="1" id="KW-0813">Transport</keyword>
<dbReference type="PROSITE" id="PS51257">
    <property type="entry name" value="PROKAR_LIPOPROTEIN"/>
    <property type="match status" value="1"/>
</dbReference>
<evidence type="ECO:0000313" key="8">
    <source>
        <dbReference type="Proteomes" id="UP000320184"/>
    </source>
</evidence>
<evidence type="ECO:0000256" key="6">
    <source>
        <dbReference type="SAM" id="SignalP"/>
    </source>
</evidence>
<dbReference type="SUPFAM" id="SSF46458">
    <property type="entry name" value="Globin-like"/>
    <property type="match status" value="1"/>
</dbReference>
<dbReference type="CDD" id="cd00454">
    <property type="entry name" value="TrHb1_N"/>
    <property type="match status" value="1"/>
</dbReference>
<keyword evidence="6" id="KW-0732">Signal</keyword>
<accession>A0A538S8K7</accession>
<evidence type="ECO:0000313" key="7">
    <source>
        <dbReference type="EMBL" id="TMQ47708.1"/>
    </source>
</evidence>
<feature type="binding site" description="distal binding residue" evidence="5">
    <location>
        <position position="106"/>
    </location>
    <ligand>
        <name>heme</name>
        <dbReference type="ChEBI" id="CHEBI:30413"/>
    </ligand>
    <ligandPart>
        <name>Fe</name>
        <dbReference type="ChEBI" id="CHEBI:18248"/>
    </ligandPart>
</feature>
<reference evidence="7 8" key="1">
    <citation type="journal article" date="2019" name="Nat. Microbiol.">
        <title>Mediterranean grassland soil C-N compound turnover is dependent on rainfall and depth, and is mediated by genomically divergent microorganisms.</title>
        <authorList>
            <person name="Diamond S."/>
            <person name="Andeer P.F."/>
            <person name="Li Z."/>
            <person name="Crits-Christoph A."/>
            <person name="Burstein D."/>
            <person name="Anantharaman K."/>
            <person name="Lane K.R."/>
            <person name="Thomas B.C."/>
            <person name="Pan C."/>
            <person name="Northen T.R."/>
            <person name="Banfield J.F."/>
        </authorList>
    </citation>
    <scope>NUCLEOTIDE SEQUENCE [LARGE SCALE GENOMIC DNA]</scope>
    <source>
        <strain evidence="7">WS_3</strain>
    </source>
</reference>
<comment type="caution">
    <text evidence="7">The sequence shown here is derived from an EMBL/GenBank/DDBJ whole genome shotgun (WGS) entry which is preliminary data.</text>
</comment>
<feature type="chain" id="PRO_5021782973" evidence="6">
    <location>
        <begin position="28"/>
        <end position="154"/>
    </location>
</feature>
<keyword evidence="4 5" id="KW-0408">Iron</keyword>
<dbReference type="EMBL" id="VBOT01000169">
    <property type="protein sequence ID" value="TMQ47708.1"/>
    <property type="molecule type" value="Genomic_DNA"/>
</dbReference>
<name>A0A538S8K7_UNCEI</name>
<dbReference type="Proteomes" id="UP000320184">
    <property type="component" value="Unassembled WGS sequence"/>
</dbReference>
<gene>
    <name evidence="7" type="ORF">E6K73_13285</name>
</gene>
<dbReference type="InterPro" id="IPR009050">
    <property type="entry name" value="Globin-like_sf"/>
</dbReference>
<dbReference type="AlphaFoldDB" id="A0A538S8K7"/>
<dbReference type="Gene3D" id="1.10.490.10">
    <property type="entry name" value="Globins"/>
    <property type="match status" value="1"/>
</dbReference>
<dbReference type="GO" id="GO:0019825">
    <property type="term" value="F:oxygen binding"/>
    <property type="evidence" value="ECO:0007669"/>
    <property type="project" value="InterPro"/>
</dbReference>
<dbReference type="Pfam" id="PF01152">
    <property type="entry name" value="Bac_globin"/>
    <property type="match status" value="1"/>
</dbReference>
<evidence type="ECO:0000256" key="2">
    <source>
        <dbReference type="ARBA" id="ARBA00022617"/>
    </source>
</evidence>
<dbReference type="InterPro" id="IPR001486">
    <property type="entry name" value="Hemoglobin_trunc"/>
</dbReference>
<keyword evidence="3 5" id="KW-0479">Metal-binding</keyword>
<evidence type="ECO:0000256" key="4">
    <source>
        <dbReference type="ARBA" id="ARBA00023004"/>
    </source>
</evidence>
<proteinExistence type="predicted"/>
<organism evidence="7 8">
    <name type="scientific">Eiseniibacteriota bacterium</name>
    <dbReference type="NCBI Taxonomy" id="2212470"/>
    <lineage>
        <taxon>Bacteria</taxon>
        <taxon>Candidatus Eiseniibacteriota</taxon>
    </lineage>
</organism>
<dbReference type="GO" id="GO:0046872">
    <property type="term" value="F:metal ion binding"/>
    <property type="evidence" value="ECO:0007669"/>
    <property type="project" value="UniProtKB-KW"/>
</dbReference>
<evidence type="ECO:0000256" key="5">
    <source>
        <dbReference type="PIRSR" id="PIRSR601486-1"/>
    </source>
</evidence>
<evidence type="ECO:0000256" key="3">
    <source>
        <dbReference type="ARBA" id="ARBA00022723"/>
    </source>
</evidence>
<keyword evidence="2 5" id="KW-0349">Heme</keyword>
<sequence>MRRLVTCVTLALALGLAIFGCRGGARAGKESAGTVPERSLYDRLGGEPAIKAVVDQFVANVAADGRINKHFANANLDHLKTQLVSQLGQASGGPQQYTGRDMKTVHAGMGIDPPAFDALIEDLVAALDQFKVGEKEKGEILAILQPMKADIVEK</sequence>